<evidence type="ECO:0000256" key="2">
    <source>
        <dbReference type="SAM" id="MobiDB-lite"/>
    </source>
</evidence>
<dbReference type="PROSITE" id="PS50158">
    <property type="entry name" value="ZF_CCHC"/>
    <property type="match status" value="1"/>
</dbReference>
<dbReference type="GO" id="GO:0003676">
    <property type="term" value="F:nucleic acid binding"/>
    <property type="evidence" value="ECO:0007669"/>
    <property type="project" value="InterPro"/>
</dbReference>
<feature type="compositionally biased region" description="Basic and acidic residues" evidence="2">
    <location>
        <begin position="52"/>
        <end position="68"/>
    </location>
</feature>
<evidence type="ECO:0000313" key="5">
    <source>
        <dbReference type="Proteomes" id="UP000187283"/>
    </source>
</evidence>
<dbReference type="InterPro" id="IPR001878">
    <property type="entry name" value="Znf_CCHC"/>
</dbReference>
<dbReference type="InterPro" id="IPR036875">
    <property type="entry name" value="Znf_CCHC_sf"/>
</dbReference>
<keyword evidence="1" id="KW-0479">Metal-binding</keyword>
<dbReference type="AlphaFoldDB" id="A0A1R1XQD7"/>
<organism evidence="4 5">
    <name type="scientific">Smittium culicis</name>
    <dbReference type="NCBI Taxonomy" id="133412"/>
    <lineage>
        <taxon>Eukaryota</taxon>
        <taxon>Fungi</taxon>
        <taxon>Fungi incertae sedis</taxon>
        <taxon>Zoopagomycota</taxon>
        <taxon>Kickxellomycotina</taxon>
        <taxon>Harpellomycetes</taxon>
        <taxon>Harpellales</taxon>
        <taxon>Legeriomycetaceae</taxon>
        <taxon>Smittium</taxon>
    </lineage>
</organism>
<dbReference type="Pfam" id="PF00098">
    <property type="entry name" value="zf-CCHC"/>
    <property type="match status" value="1"/>
</dbReference>
<evidence type="ECO:0000313" key="4">
    <source>
        <dbReference type="EMBL" id="OMJ16814.1"/>
    </source>
</evidence>
<dbReference type="SMART" id="SM00343">
    <property type="entry name" value="ZnF_C2HC"/>
    <property type="match status" value="1"/>
</dbReference>
<evidence type="ECO:0000256" key="1">
    <source>
        <dbReference type="PROSITE-ProRule" id="PRU00047"/>
    </source>
</evidence>
<reference evidence="4 5" key="1">
    <citation type="submission" date="2017-01" db="EMBL/GenBank/DDBJ databases">
        <authorList>
            <person name="Mah S.A."/>
            <person name="Swanson W.J."/>
            <person name="Moy G.W."/>
            <person name="Vacquier V.D."/>
        </authorList>
    </citation>
    <scope>NUCLEOTIDE SEQUENCE [LARGE SCALE GENOMIC DNA]</scope>
    <source>
        <strain evidence="4 5">GSMNP</strain>
    </source>
</reference>
<name>A0A1R1XQD7_9FUNG</name>
<dbReference type="EMBL" id="LSSN01002220">
    <property type="protein sequence ID" value="OMJ16814.1"/>
    <property type="molecule type" value="Genomic_DNA"/>
</dbReference>
<keyword evidence="1" id="KW-0862">Zinc</keyword>
<proteinExistence type="predicted"/>
<sequence>MYDLTDKTVTGIMEYLLAEEEKWSSRKETKSSVKPITASKLAFPRASPKGKNAQETKDQENHADKKHTVLNSNEKKIYSSPLECWRCGNVGHRKDDCRNRRFWKSRIPRNYFHNPVINHRDTGNYINSELAKNKIEEVEKLTEDFKDVFLEEISELGSSDILPYDINLTITTPIRVKPYKLADILKKEVQKQ</sequence>
<dbReference type="GO" id="GO:0008270">
    <property type="term" value="F:zinc ion binding"/>
    <property type="evidence" value="ECO:0007669"/>
    <property type="project" value="UniProtKB-KW"/>
</dbReference>
<gene>
    <name evidence="4" type="ORF">AYI70_g6365</name>
</gene>
<comment type="caution">
    <text evidence="4">The sequence shown here is derived from an EMBL/GenBank/DDBJ whole genome shotgun (WGS) entry which is preliminary data.</text>
</comment>
<dbReference type="Proteomes" id="UP000187283">
    <property type="component" value="Unassembled WGS sequence"/>
</dbReference>
<protein>
    <recommendedName>
        <fullName evidence="3">CCHC-type domain-containing protein</fullName>
    </recommendedName>
</protein>
<feature type="region of interest" description="Disordered" evidence="2">
    <location>
        <begin position="26"/>
        <end position="68"/>
    </location>
</feature>
<accession>A0A1R1XQD7</accession>
<evidence type="ECO:0000259" key="3">
    <source>
        <dbReference type="PROSITE" id="PS50158"/>
    </source>
</evidence>
<keyword evidence="5" id="KW-1185">Reference proteome</keyword>
<feature type="domain" description="CCHC-type" evidence="3">
    <location>
        <begin position="84"/>
        <end position="99"/>
    </location>
</feature>
<dbReference type="SUPFAM" id="SSF57756">
    <property type="entry name" value="Retrovirus zinc finger-like domains"/>
    <property type="match status" value="1"/>
</dbReference>
<keyword evidence="1" id="KW-0863">Zinc-finger</keyword>
<dbReference type="OrthoDB" id="116216at2759"/>